<evidence type="ECO:0000313" key="1">
    <source>
        <dbReference type="EMBL" id="RWR30529.1"/>
    </source>
</evidence>
<dbReference type="EMBL" id="SAUY01000015">
    <property type="protein sequence ID" value="RWR30529.1"/>
    <property type="molecule type" value="Genomic_DNA"/>
</dbReference>
<comment type="caution">
    <text evidence="1">The sequence shown here is derived from an EMBL/GenBank/DDBJ whole genome shotgun (WGS) entry which is preliminary data.</text>
</comment>
<reference evidence="1 2" key="2">
    <citation type="submission" date="2019-01" db="EMBL/GenBank/DDBJ databases">
        <authorList>
            <person name="Li Y."/>
        </authorList>
    </citation>
    <scope>NUCLEOTIDE SEQUENCE [LARGE SCALE GENOMIC DNA]</scope>
    <source>
        <strain evidence="1 2">07D10-4-3</strain>
    </source>
</reference>
<accession>A0A443KCG8</accession>
<reference evidence="1 2" key="1">
    <citation type="submission" date="2019-01" db="EMBL/GenBank/DDBJ databases">
        <title>Sinorhodobacter populi sp. nov. isolated from the symptomatic bark tissue of Populus euramericana canker.</title>
        <authorList>
            <person name="Xu G."/>
        </authorList>
    </citation>
    <scope>NUCLEOTIDE SEQUENCE [LARGE SCALE GENOMIC DNA]</scope>
    <source>
        <strain evidence="1 2">07D10-4-3</strain>
    </source>
</reference>
<proteinExistence type="predicted"/>
<protein>
    <submittedName>
        <fullName evidence="1">Uncharacterized protein</fullName>
    </submittedName>
</protein>
<dbReference type="Proteomes" id="UP000284451">
    <property type="component" value="Unassembled WGS sequence"/>
</dbReference>
<evidence type="ECO:0000313" key="2">
    <source>
        <dbReference type="Proteomes" id="UP000284451"/>
    </source>
</evidence>
<sequence>MTLEQFVEEEQKRLAAFSAWYRKKADEGEVNDDGSPVFPTEMGSGDWDEQYLFFDPADA</sequence>
<organism evidence="1 2">
    <name type="scientific">Paenirhodobacter populi</name>
    <dbReference type="NCBI Taxonomy" id="2306993"/>
    <lineage>
        <taxon>Bacteria</taxon>
        <taxon>Pseudomonadati</taxon>
        <taxon>Pseudomonadota</taxon>
        <taxon>Alphaproteobacteria</taxon>
        <taxon>Rhodobacterales</taxon>
        <taxon>Rhodobacter group</taxon>
        <taxon>Paenirhodobacter</taxon>
    </lineage>
</organism>
<gene>
    <name evidence="1" type="ORF">D2T29_12725</name>
</gene>
<name>A0A443KCG8_9RHOB</name>
<dbReference type="RefSeq" id="WP_128232735.1">
    <property type="nucleotide sequence ID" value="NZ_SAUY01000015.1"/>
</dbReference>
<dbReference type="AlphaFoldDB" id="A0A443KCG8"/>